<keyword evidence="4" id="KW-0175">Coiled coil</keyword>
<comment type="caution">
    <text evidence="8">The sequence shown here is derived from an EMBL/GenBank/DDBJ whole genome shotgun (WGS) entry which is preliminary data.</text>
</comment>
<accession>A0A8S4B2J7</accession>
<feature type="compositionally biased region" description="Low complexity" evidence="7">
    <location>
        <begin position="74"/>
        <end position="90"/>
    </location>
</feature>
<evidence type="ECO:0000256" key="3">
    <source>
        <dbReference type="ARBA" id="ARBA00022553"/>
    </source>
</evidence>
<dbReference type="GO" id="GO:0005886">
    <property type="term" value="C:plasma membrane"/>
    <property type="evidence" value="ECO:0007669"/>
    <property type="project" value="UniProtKB-SubCell"/>
</dbReference>
<evidence type="ECO:0000256" key="4">
    <source>
        <dbReference type="ARBA" id="ARBA00023054"/>
    </source>
</evidence>
<sequence>MNVPQGGGASSIHSPPPNGSTGVRLCHDTQRAAFMACPGPHRGQSGPGVASGRLQQRLELRNEAVHRGPGGAAGRPPSSQAGSRRTAAAAPGGGGTFYLRDFVLIDDDEDGDMSLREKTVTDLSAVDGKAAELVCGRLLSTSSGSLSEGGGGSSAQEPPRAEGEGEPAPQEKRCCFCALF</sequence>
<evidence type="ECO:0000256" key="6">
    <source>
        <dbReference type="ARBA" id="ARBA00023288"/>
    </source>
</evidence>
<dbReference type="EMBL" id="CAJRST010011112">
    <property type="protein sequence ID" value="CAG5919735.1"/>
    <property type="molecule type" value="Genomic_DNA"/>
</dbReference>
<feature type="region of interest" description="Disordered" evidence="7">
    <location>
        <begin position="142"/>
        <end position="170"/>
    </location>
</feature>
<keyword evidence="5" id="KW-0472">Membrane</keyword>
<dbReference type="AlphaFoldDB" id="A0A8S4B2J7"/>
<evidence type="ECO:0000256" key="2">
    <source>
        <dbReference type="ARBA" id="ARBA00022475"/>
    </source>
</evidence>
<comment type="subcellular location">
    <subcellularLocation>
        <location evidence="1">Cell membrane</location>
        <topology evidence="1">Lipid-anchor</topology>
        <orientation evidence="1">Cytoplasmic side</orientation>
    </subcellularLocation>
</comment>
<dbReference type="PANTHER" id="PTHR10498:SF10">
    <property type="entry name" value="PALM2 AND AKAP2 FUSION-RELATED"/>
    <property type="match status" value="1"/>
</dbReference>
<keyword evidence="9" id="KW-1185">Reference proteome</keyword>
<evidence type="ECO:0000256" key="1">
    <source>
        <dbReference type="ARBA" id="ARBA00004342"/>
    </source>
</evidence>
<feature type="region of interest" description="Disordered" evidence="7">
    <location>
        <begin position="66"/>
        <end position="96"/>
    </location>
</feature>
<organism evidence="8 9">
    <name type="scientific">Menidia menidia</name>
    <name type="common">Atlantic silverside</name>
    <dbReference type="NCBI Taxonomy" id="238744"/>
    <lineage>
        <taxon>Eukaryota</taxon>
        <taxon>Metazoa</taxon>
        <taxon>Chordata</taxon>
        <taxon>Craniata</taxon>
        <taxon>Vertebrata</taxon>
        <taxon>Euteleostomi</taxon>
        <taxon>Actinopterygii</taxon>
        <taxon>Neopterygii</taxon>
        <taxon>Teleostei</taxon>
        <taxon>Neoteleostei</taxon>
        <taxon>Acanthomorphata</taxon>
        <taxon>Ovalentaria</taxon>
        <taxon>Atherinomorphae</taxon>
        <taxon>Atheriniformes</taxon>
        <taxon>Atherinopsidae</taxon>
        <taxon>Menidiinae</taxon>
        <taxon>Menidia</taxon>
    </lineage>
</organism>
<dbReference type="Proteomes" id="UP000677803">
    <property type="component" value="Unassembled WGS sequence"/>
</dbReference>
<dbReference type="OrthoDB" id="9941155at2759"/>
<evidence type="ECO:0000313" key="8">
    <source>
        <dbReference type="EMBL" id="CAG5919735.1"/>
    </source>
</evidence>
<keyword evidence="6" id="KW-0449">Lipoprotein</keyword>
<keyword evidence="2" id="KW-1003">Cell membrane</keyword>
<name>A0A8S4B2J7_9TELE</name>
<dbReference type="PANTHER" id="PTHR10498">
    <property type="entry name" value="PARALEMMIN-RELATED"/>
    <property type="match status" value="1"/>
</dbReference>
<feature type="compositionally biased region" description="Basic and acidic residues" evidence="7">
    <location>
        <begin position="159"/>
        <end position="170"/>
    </location>
</feature>
<protein>
    <submittedName>
        <fullName evidence="8">(Atlantic silverside) hypothetical protein</fullName>
    </submittedName>
</protein>
<gene>
    <name evidence="8" type="ORF">MMEN_LOCUS10236</name>
</gene>
<proteinExistence type="predicted"/>
<evidence type="ECO:0000256" key="7">
    <source>
        <dbReference type="SAM" id="MobiDB-lite"/>
    </source>
</evidence>
<keyword evidence="3" id="KW-0597">Phosphoprotein</keyword>
<evidence type="ECO:0000256" key="5">
    <source>
        <dbReference type="ARBA" id="ARBA00023136"/>
    </source>
</evidence>
<reference evidence="8" key="1">
    <citation type="submission" date="2021-05" db="EMBL/GenBank/DDBJ databases">
        <authorList>
            <person name="Tigano A."/>
        </authorList>
    </citation>
    <scope>NUCLEOTIDE SEQUENCE</scope>
</reference>
<feature type="region of interest" description="Disordered" evidence="7">
    <location>
        <begin position="1"/>
        <end position="24"/>
    </location>
</feature>
<evidence type="ECO:0000313" key="9">
    <source>
        <dbReference type="Proteomes" id="UP000677803"/>
    </source>
</evidence>